<sequence length="220" mass="23030">MSAIDAVRQVVGEADAVIARLRAALADPAIVLDPAAAVAVVERVMSAELAARPVVFGGGLVVAPERLGQPLMAWWQAIGAARDVRRLDAGATDGGYVRSYEDLEWYRVPADSGEPHMTGPYVDLLCTDQATLTFTAPLMVDGAFAGVVGADVTVPTFERAVGAALRSAGEGALVVTAEGRVAASTDSSVLVQRRVRDEVLARYDVEHVPGSRLSVAVPRP</sequence>
<gene>
    <name evidence="1" type="ORF">GCM10009846_29550</name>
</gene>
<dbReference type="Pfam" id="PF22673">
    <property type="entry name" value="MCP-like_PDC_1"/>
    <property type="match status" value="1"/>
</dbReference>
<dbReference type="CDD" id="cd12913">
    <property type="entry name" value="PDC1_MCP_like"/>
    <property type="match status" value="1"/>
</dbReference>
<dbReference type="RefSeq" id="WP_344344853.1">
    <property type="nucleotide sequence ID" value="NZ_BAAAQT010000008.1"/>
</dbReference>
<evidence type="ECO:0000313" key="2">
    <source>
        <dbReference type="Proteomes" id="UP001501599"/>
    </source>
</evidence>
<organism evidence="1 2">
    <name type="scientific">Agrococcus versicolor</name>
    <dbReference type="NCBI Taxonomy" id="501482"/>
    <lineage>
        <taxon>Bacteria</taxon>
        <taxon>Bacillati</taxon>
        <taxon>Actinomycetota</taxon>
        <taxon>Actinomycetes</taxon>
        <taxon>Micrococcales</taxon>
        <taxon>Microbacteriaceae</taxon>
        <taxon>Agrococcus</taxon>
    </lineage>
</organism>
<reference evidence="1 2" key="1">
    <citation type="journal article" date="2019" name="Int. J. Syst. Evol. Microbiol.">
        <title>The Global Catalogue of Microorganisms (GCM) 10K type strain sequencing project: providing services to taxonomists for standard genome sequencing and annotation.</title>
        <authorList>
            <consortium name="The Broad Institute Genomics Platform"/>
            <consortium name="The Broad Institute Genome Sequencing Center for Infectious Disease"/>
            <person name="Wu L."/>
            <person name="Ma J."/>
        </authorList>
    </citation>
    <scope>NUCLEOTIDE SEQUENCE [LARGE SCALE GENOMIC DNA]</scope>
    <source>
        <strain evidence="1 2">JCM 16026</strain>
    </source>
</reference>
<evidence type="ECO:0000313" key="1">
    <source>
        <dbReference type="EMBL" id="GAA2176301.1"/>
    </source>
</evidence>
<name>A0ABN3AZL9_9MICO</name>
<dbReference type="Proteomes" id="UP001501599">
    <property type="component" value="Unassembled WGS sequence"/>
</dbReference>
<dbReference type="EMBL" id="BAAAQT010000008">
    <property type="protein sequence ID" value="GAA2176301.1"/>
    <property type="molecule type" value="Genomic_DNA"/>
</dbReference>
<accession>A0ABN3AZL9</accession>
<proteinExistence type="predicted"/>
<comment type="caution">
    <text evidence="1">The sequence shown here is derived from an EMBL/GenBank/DDBJ whole genome shotgun (WGS) entry which is preliminary data.</text>
</comment>
<dbReference type="Gene3D" id="3.30.450.20">
    <property type="entry name" value="PAS domain"/>
    <property type="match status" value="1"/>
</dbReference>
<keyword evidence="2" id="KW-1185">Reference proteome</keyword>
<protein>
    <submittedName>
        <fullName evidence="1">Cache domain-containing protein</fullName>
    </submittedName>
</protein>